<organism evidence="1 2">
    <name type="scientific">Candidatus Entotheonella gemina</name>
    <dbReference type="NCBI Taxonomy" id="1429439"/>
    <lineage>
        <taxon>Bacteria</taxon>
        <taxon>Pseudomonadati</taxon>
        <taxon>Nitrospinota/Tectimicrobiota group</taxon>
        <taxon>Candidatus Tectimicrobiota</taxon>
        <taxon>Candidatus Entotheonellia</taxon>
        <taxon>Candidatus Entotheonellales</taxon>
        <taxon>Candidatus Entotheonellaceae</taxon>
        <taxon>Candidatus Entotheonella</taxon>
    </lineage>
</organism>
<reference evidence="1 2" key="1">
    <citation type="journal article" date="2014" name="Nature">
        <title>An environmental bacterial taxon with a large and distinct metabolic repertoire.</title>
        <authorList>
            <person name="Wilson M.C."/>
            <person name="Mori T."/>
            <person name="Ruckert C."/>
            <person name="Uria A.R."/>
            <person name="Helf M.J."/>
            <person name="Takada K."/>
            <person name="Gernert C."/>
            <person name="Steffens U.A."/>
            <person name="Heycke N."/>
            <person name="Schmitt S."/>
            <person name="Rinke C."/>
            <person name="Helfrich E.J."/>
            <person name="Brachmann A.O."/>
            <person name="Gurgui C."/>
            <person name="Wakimoto T."/>
            <person name="Kracht M."/>
            <person name="Crusemann M."/>
            <person name="Hentschel U."/>
            <person name="Abe I."/>
            <person name="Matsunaga S."/>
            <person name="Kalinowski J."/>
            <person name="Takeyama H."/>
            <person name="Piel J."/>
        </authorList>
    </citation>
    <scope>NUCLEOTIDE SEQUENCE [LARGE SCALE GENOMIC DNA]</scope>
    <source>
        <strain evidence="2">TSY2</strain>
    </source>
</reference>
<dbReference type="HOGENOM" id="CLU_2951677_0_0_7"/>
<gene>
    <name evidence="1" type="ORF">ETSY2_32905</name>
</gene>
<sequence>MIPNHWSDYQTYIRTHFRTFIEEFLPLIRQPSVSPERADVRSCAHLLRDLLHISGDRID</sequence>
<accession>W4M0E1</accession>
<keyword evidence="2" id="KW-1185">Reference proteome</keyword>
<evidence type="ECO:0000313" key="1">
    <source>
        <dbReference type="EMBL" id="ETX03645.1"/>
    </source>
</evidence>
<dbReference type="EMBL" id="AZHX01001405">
    <property type="protein sequence ID" value="ETX03645.1"/>
    <property type="molecule type" value="Genomic_DNA"/>
</dbReference>
<dbReference type="AlphaFoldDB" id="W4M0E1"/>
<name>W4M0E1_9BACT</name>
<proteinExistence type="predicted"/>
<protein>
    <submittedName>
        <fullName evidence="1">Uncharacterized protein</fullName>
    </submittedName>
</protein>
<dbReference type="Proteomes" id="UP000019140">
    <property type="component" value="Unassembled WGS sequence"/>
</dbReference>
<evidence type="ECO:0000313" key="2">
    <source>
        <dbReference type="Proteomes" id="UP000019140"/>
    </source>
</evidence>
<comment type="caution">
    <text evidence="1">The sequence shown here is derived from an EMBL/GenBank/DDBJ whole genome shotgun (WGS) entry which is preliminary data.</text>
</comment>